<keyword evidence="3" id="KW-1185">Reference proteome</keyword>
<evidence type="ECO:0000313" key="5">
    <source>
        <dbReference type="WBParaSite" id="maker-uti_cns_0008628-snap-gene-0.2-mRNA-1"/>
    </source>
</evidence>
<name>A0A1I8HY63_9PLAT</name>
<organism evidence="3 5">
    <name type="scientific">Macrostomum lignano</name>
    <dbReference type="NCBI Taxonomy" id="282301"/>
    <lineage>
        <taxon>Eukaryota</taxon>
        <taxon>Metazoa</taxon>
        <taxon>Spiralia</taxon>
        <taxon>Lophotrochozoa</taxon>
        <taxon>Platyhelminthes</taxon>
        <taxon>Rhabditophora</taxon>
        <taxon>Macrostomorpha</taxon>
        <taxon>Macrostomida</taxon>
        <taxon>Macrostomidae</taxon>
        <taxon>Macrostomum</taxon>
    </lineage>
</organism>
<evidence type="ECO:0000313" key="4">
    <source>
        <dbReference type="WBParaSite" id="maker-uti_cns_0007127-snap-gene-0.5-mRNA-1"/>
    </source>
</evidence>
<evidence type="ECO:0000313" key="3">
    <source>
        <dbReference type="Proteomes" id="UP000095280"/>
    </source>
</evidence>
<evidence type="ECO:0000256" key="1">
    <source>
        <dbReference type="SAM" id="MobiDB-lite"/>
    </source>
</evidence>
<reference evidence="4 5" key="1">
    <citation type="submission" date="2016-11" db="UniProtKB">
        <authorList>
            <consortium name="WormBaseParasite"/>
        </authorList>
    </citation>
    <scope>IDENTIFICATION</scope>
</reference>
<keyword evidence="2" id="KW-0812">Transmembrane</keyword>
<evidence type="ECO:0000256" key="2">
    <source>
        <dbReference type="SAM" id="Phobius"/>
    </source>
</evidence>
<accession>A0A1I8HY63</accession>
<keyword evidence="2" id="KW-0472">Membrane</keyword>
<dbReference type="AlphaFoldDB" id="A0A1I8HY63"/>
<proteinExistence type="predicted"/>
<dbReference type="Proteomes" id="UP000095280">
    <property type="component" value="Unplaced"/>
</dbReference>
<dbReference type="WBParaSite" id="maker-uti_cns_0008628-snap-gene-0.2-mRNA-1">
    <property type="protein sequence ID" value="maker-uti_cns_0008628-snap-gene-0.2-mRNA-1"/>
    <property type="gene ID" value="maker-uti_cns_0008628-snap-gene-0.2"/>
</dbReference>
<sequence length="223" mass="24620">TLPNKTAQRLLDSAAPTSDRLSKWTLKIWAQIFDKSSVVLLECLLEQKSQKLLVATTKKIFTLPLSPNVDASDIEAIRNSFALSTPAAGGKLEYDWRLEKNSLLQLLILFGALVLCVIVVAAVTALIVKRHTKSLITTTNRLATACLLEQQKRQLQTLELKQLPDSPIRPVSNDGTYYEESDLNCYEEVSISPLTSFLKCSNSNSANENLRGSSSTSAYINCD</sequence>
<feature type="region of interest" description="Disordered" evidence="1">
    <location>
        <begin position="204"/>
        <end position="223"/>
    </location>
</feature>
<keyword evidence="2" id="KW-1133">Transmembrane helix</keyword>
<dbReference type="WBParaSite" id="maker-uti_cns_0007127-snap-gene-0.5-mRNA-1">
    <property type="protein sequence ID" value="maker-uti_cns_0007127-snap-gene-0.5-mRNA-1"/>
    <property type="gene ID" value="maker-uti_cns_0007127-snap-gene-0.5"/>
</dbReference>
<protein>
    <submittedName>
        <fullName evidence="4 5">CUB domain-containing protein</fullName>
    </submittedName>
</protein>
<feature type="transmembrane region" description="Helical" evidence="2">
    <location>
        <begin position="103"/>
        <end position="128"/>
    </location>
</feature>